<name>A0ABR9WZ36_9RHOB</name>
<dbReference type="SMART" id="SM00382">
    <property type="entry name" value="AAA"/>
    <property type="match status" value="1"/>
</dbReference>
<dbReference type="EMBL" id="JADFFK010000004">
    <property type="protein sequence ID" value="MBE9636542.1"/>
    <property type="molecule type" value="Genomic_DNA"/>
</dbReference>
<keyword evidence="3" id="KW-1185">Reference proteome</keyword>
<dbReference type="Pfam" id="PF13481">
    <property type="entry name" value="AAA_25"/>
    <property type="match status" value="1"/>
</dbReference>
<comment type="caution">
    <text evidence="2">The sequence shown here is derived from an EMBL/GenBank/DDBJ whole genome shotgun (WGS) entry which is preliminary data.</text>
</comment>
<proteinExistence type="predicted"/>
<dbReference type="SUPFAM" id="SSF52540">
    <property type="entry name" value="P-loop containing nucleoside triphosphate hydrolases"/>
    <property type="match status" value="1"/>
</dbReference>
<dbReference type="InterPro" id="IPR003593">
    <property type="entry name" value="AAA+_ATPase"/>
</dbReference>
<sequence length="382" mass="41582">MAEVDSWLAAKEVEDKQKEAAKVVPLQPAPYKGKAAPAPQAFNLVPIGSLELTEPEFLIDGLIETETLSLLFGDPGCGKTFLALDLAGCTAAGIPFHGREVMHGPVVYMAGEGHNGIIRRFMAWAKENGIEDPASLPFFKSERAANFLDGATMQAVSAACDAVAASHGQPRLIVVDTVARSFGSGDENSTQDMGTFICAVDDLRARYPGATILLVHHTGHGDKSRARGAMALKGALDAEYRIERSNGVVSMTATKMKDAPEPEEIGFELVDVPLGTDKKGNPFGSAVLRQADVPTKKGKLNANQRIAIESFKMAAHEKGVRDDGGFRGVYLEDWREYFYRKHPGENTDSKRRAFNRERQNQDLFDVNHDLYILKGHGVEDLL</sequence>
<protein>
    <submittedName>
        <fullName evidence="2">AAA family ATPase</fullName>
    </submittedName>
</protein>
<reference evidence="2 3" key="1">
    <citation type="journal article" date="2021" name="Int. J. Syst. Evol. Microbiol.">
        <title>Salipiger mangrovisoli sp. nov., isolated from mangrove soil and the proposal for the reclassification of Paraphaeobacter pallidus as Salipiger pallidus comb. nov.</title>
        <authorList>
            <person name="Du J."/>
            <person name="Liu Y."/>
            <person name="Pei T."/>
            <person name="Deng M.R."/>
            <person name="Zhu H."/>
        </authorList>
    </citation>
    <scope>NUCLEOTIDE SEQUENCE [LARGE SCALE GENOMIC DNA]</scope>
    <source>
        <strain evidence="2 3">6D45A</strain>
    </source>
</reference>
<evidence type="ECO:0000259" key="1">
    <source>
        <dbReference type="SMART" id="SM00382"/>
    </source>
</evidence>
<dbReference type="RefSeq" id="WP_194133873.1">
    <property type="nucleotide sequence ID" value="NZ_JADFFK010000004.1"/>
</dbReference>
<evidence type="ECO:0000313" key="3">
    <source>
        <dbReference type="Proteomes" id="UP000607796"/>
    </source>
</evidence>
<organism evidence="2 3">
    <name type="scientific">Salipiger mangrovisoli</name>
    <dbReference type="NCBI Taxonomy" id="2865933"/>
    <lineage>
        <taxon>Bacteria</taxon>
        <taxon>Pseudomonadati</taxon>
        <taxon>Pseudomonadota</taxon>
        <taxon>Alphaproteobacteria</taxon>
        <taxon>Rhodobacterales</taxon>
        <taxon>Roseobacteraceae</taxon>
        <taxon>Salipiger</taxon>
    </lineage>
</organism>
<gene>
    <name evidence="2" type="ORF">IQ782_06800</name>
</gene>
<dbReference type="Gene3D" id="3.40.50.300">
    <property type="entry name" value="P-loop containing nucleotide triphosphate hydrolases"/>
    <property type="match status" value="1"/>
</dbReference>
<dbReference type="InterPro" id="IPR027417">
    <property type="entry name" value="P-loop_NTPase"/>
</dbReference>
<accession>A0ABR9WZ36</accession>
<evidence type="ECO:0000313" key="2">
    <source>
        <dbReference type="EMBL" id="MBE9636542.1"/>
    </source>
</evidence>
<feature type="domain" description="AAA+ ATPase" evidence="1">
    <location>
        <begin position="65"/>
        <end position="246"/>
    </location>
</feature>
<dbReference type="Proteomes" id="UP000607796">
    <property type="component" value="Unassembled WGS sequence"/>
</dbReference>